<dbReference type="AlphaFoldDB" id="A0ABD7QA02"/>
<proteinExistence type="predicted"/>
<comment type="caution">
    <text evidence="1">The sequence shown here is derived from an EMBL/GenBank/DDBJ whole genome shotgun (WGS) entry which is preliminary data.</text>
</comment>
<dbReference type="EMBL" id="SITJ01000066">
    <property type="protein sequence ID" value="TBL67839.1"/>
    <property type="molecule type" value="Genomic_DNA"/>
</dbReference>
<dbReference type="RefSeq" id="WP_130970836.1">
    <property type="nucleotide sequence ID" value="NZ_SITJ01000066.1"/>
</dbReference>
<name>A0ABD7QA02_HAFAL</name>
<reference evidence="1 2" key="1">
    <citation type="submission" date="2019-02" db="EMBL/GenBank/DDBJ databases">
        <title>Comparative genomic analysis of the Hafnia genus genomes.</title>
        <authorList>
            <person name="Zhiqiu Y."/>
            <person name="Chao Y."/>
            <person name="Yuhui D."/>
            <person name="Di H."/>
            <person name="Bin L."/>
        </authorList>
    </citation>
    <scope>NUCLEOTIDE SEQUENCE [LARGE SCALE GENOMIC DNA]</scope>
    <source>
        <strain evidence="1 2">PCM_1210</strain>
    </source>
</reference>
<gene>
    <name evidence="1" type="ORF">EYY96_09780</name>
</gene>
<protein>
    <submittedName>
        <fullName evidence="1">Uncharacterized protein</fullName>
    </submittedName>
</protein>
<evidence type="ECO:0000313" key="2">
    <source>
        <dbReference type="Proteomes" id="UP000291600"/>
    </source>
</evidence>
<evidence type="ECO:0000313" key="1">
    <source>
        <dbReference type="EMBL" id="TBL67839.1"/>
    </source>
</evidence>
<accession>A0ABD7QA02</accession>
<organism evidence="1 2">
    <name type="scientific">Hafnia alvei</name>
    <dbReference type="NCBI Taxonomy" id="569"/>
    <lineage>
        <taxon>Bacteria</taxon>
        <taxon>Pseudomonadati</taxon>
        <taxon>Pseudomonadota</taxon>
        <taxon>Gammaproteobacteria</taxon>
        <taxon>Enterobacterales</taxon>
        <taxon>Hafniaceae</taxon>
        <taxon>Hafnia</taxon>
    </lineage>
</organism>
<dbReference type="Proteomes" id="UP000291600">
    <property type="component" value="Unassembled WGS sequence"/>
</dbReference>
<sequence length="118" mass="13470">MTNSTIQPAEVERDQYGYWTHPDYFEPANGNEYGMPGEFDAWIKANNLEIIEAWLECDDNAIELLEKYEAGDADISGWQPQQPSGYGWFVASIHDTEDGPICIWLRHAALTQKEQSND</sequence>